<keyword evidence="3" id="KW-0472">Membrane</keyword>
<dbReference type="InterPro" id="IPR001232">
    <property type="entry name" value="SKP1-like"/>
</dbReference>
<dbReference type="SMART" id="SM00512">
    <property type="entry name" value="Skp1"/>
    <property type="match status" value="1"/>
</dbReference>
<comment type="caution">
    <text evidence="5">The sequence shown here is derived from an EMBL/GenBank/DDBJ whole genome shotgun (WGS) entry which is preliminary data.</text>
</comment>
<dbReference type="AlphaFoldDB" id="A0A540N8F7"/>
<evidence type="ECO:0000313" key="5">
    <source>
        <dbReference type="EMBL" id="TQE07338.1"/>
    </source>
</evidence>
<comment type="similarity">
    <text evidence="2">Belongs to the SKP1 family.</text>
</comment>
<dbReference type="SUPFAM" id="SSF54695">
    <property type="entry name" value="POZ domain"/>
    <property type="match status" value="1"/>
</dbReference>
<proteinExistence type="inferred from homology"/>
<keyword evidence="6" id="KW-1185">Reference proteome</keyword>
<evidence type="ECO:0000313" key="6">
    <source>
        <dbReference type="Proteomes" id="UP000315295"/>
    </source>
</evidence>
<protein>
    <recommendedName>
        <fullName evidence="4">SKP1 component POZ domain-containing protein</fullName>
    </recommendedName>
</protein>
<dbReference type="Pfam" id="PF03931">
    <property type="entry name" value="Skp1_POZ"/>
    <property type="match status" value="1"/>
</dbReference>
<evidence type="ECO:0000256" key="2">
    <source>
        <dbReference type="ARBA" id="ARBA00009993"/>
    </source>
</evidence>
<organism evidence="5 6">
    <name type="scientific">Malus baccata</name>
    <name type="common">Siberian crab apple</name>
    <name type="synonym">Pyrus baccata</name>
    <dbReference type="NCBI Taxonomy" id="106549"/>
    <lineage>
        <taxon>Eukaryota</taxon>
        <taxon>Viridiplantae</taxon>
        <taxon>Streptophyta</taxon>
        <taxon>Embryophyta</taxon>
        <taxon>Tracheophyta</taxon>
        <taxon>Spermatophyta</taxon>
        <taxon>Magnoliopsida</taxon>
        <taxon>eudicotyledons</taxon>
        <taxon>Gunneridae</taxon>
        <taxon>Pentapetalae</taxon>
        <taxon>rosids</taxon>
        <taxon>fabids</taxon>
        <taxon>Rosales</taxon>
        <taxon>Rosaceae</taxon>
        <taxon>Amygdaloideae</taxon>
        <taxon>Maleae</taxon>
        <taxon>Malus</taxon>
    </lineage>
</organism>
<reference evidence="5 6" key="1">
    <citation type="journal article" date="2019" name="G3 (Bethesda)">
        <title>Sequencing of a Wild Apple (Malus baccata) Genome Unravels the Differences Between Cultivated and Wild Apple Species Regarding Disease Resistance and Cold Tolerance.</title>
        <authorList>
            <person name="Chen X."/>
        </authorList>
    </citation>
    <scope>NUCLEOTIDE SEQUENCE [LARGE SCALE GENOMIC DNA]</scope>
    <source>
        <strain evidence="6">cv. Shandingzi</strain>
        <tissue evidence="5">Leaves</tissue>
    </source>
</reference>
<dbReference type="EMBL" id="VIEB01000087">
    <property type="protein sequence ID" value="TQE07338.1"/>
    <property type="molecule type" value="Genomic_DNA"/>
</dbReference>
<comment type="pathway">
    <text evidence="1">Protein modification; protein ubiquitination.</text>
</comment>
<dbReference type="InterPro" id="IPR016073">
    <property type="entry name" value="Skp1_comp_POZ"/>
</dbReference>
<feature type="domain" description="SKP1 component POZ" evidence="4">
    <location>
        <begin position="6"/>
        <end position="42"/>
    </location>
</feature>
<feature type="transmembrane region" description="Helical" evidence="3">
    <location>
        <begin position="126"/>
        <end position="146"/>
    </location>
</feature>
<keyword evidence="3" id="KW-1133">Transmembrane helix</keyword>
<dbReference type="STRING" id="106549.A0A540N8F7"/>
<name>A0A540N8F7_MALBA</name>
<accession>A0A540N8F7</accession>
<evidence type="ECO:0000256" key="1">
    <source>
        <dbReference type="ARBA" id="ARBA00004906"/>
    </source>
</evidence>
<gene>
    <name evidence="5" type="ORF">C1H46_006991</name>
</gene>
<sequence length="159" mass="17572">MSSSSKKITLKSSDGESFEVEEGVALESQTIKHVIKNNCIDNCMSMPPSPMRRSLRMILRLGIRIWFDYKVSEFGDSVGLGFLDLGIGVNCVVLGPRVTNLGVFYDDGLNDEQVLGGVSADSKLNIVPIIAVRSSIIIVVVVVILLKSRQEREIEWRLC</sequence>
<dbReference type="Proteomes" id="UP000315295">
    <property type="component" value="Unassembled WGS sequence"/>
</dbReference>
<dbReference type="InterPro" id="IPR011333">
    <property type="entry name" value="SKP1/BTB/POZ_sf"/>
</dbReference>
<dbReference type="Gene3D" id="3.30.710.10">
    <property type="entry name" value="Potassium Channel Kv1.1, Chain A"/>
    <property type="match status" value="1"/>
</dbReference>
<dbReference type="GO" id="GO:0016567">
    <property type="term" value="P:protein ubiquitination"/>
    <property type="evidence" value="ECO:0007669"/>
    <property type="project" value="UniProtKB-UniPathway"/>
</dbReference>
<keyword evidence="3" id="KW-0812">Transmembrane</keyword>
<dbReference type="GO" id="GO:0006511">
    <property type="term" value="P:ubiquitin-dependent protein catabolic process"/>
    <property type="evidence" value="ECO:0007669"/>
    <property type="project" value="InterPro"/>
</dbReference>
<dbReference type="UniPathway" id="UPA00143"/>
<evidence type="ECO:0000259" key="4">
    <source>
        <dbReference type="Pfam" id="PF03931"/>
    </source>
</evidence>
<evidence type="ECO:0000256" key="3">
    <source>
        <dbReference type="SAM" id="Phobius"/>
    </source>
</evidence>
<dbReference type="GO" id="GO:0009867">
    <property type="term" value="P:jasmonic acid mediated signaling pathway"/>
    <property type="evidence" value="ECO:0007669"/>
    <property type="project" value="UniProtKB-ARBA"/>
</dbReference>